<gene>
    <name evidence="1" type="ORF">JYA64_03645</name>
</gene>
<name>A0ABS2ZCB2_9BACL</name>
<organism evidence="1 2">
    <name type="scientific">Fictibacillus barbaricus</name>
    <dbReference type="NCBI Taxonomy" id="182136"/>
    <lineage>
        <taxon>Bacteria</taxon>
        <taxon>Bacillati</taxon>
        <taxon>Bacillota</taxon>
        <taxon>Bacilli</taxon>
        <taxon>Bacillales</taxon>
        <taxon>Fictibacillaceae</taxon>
        <taxon>Fictibacillus</taxon>
    </lineage>
</organism>
<reference evidence="1 2" key="1">
    <citation type="submission" date="2021-01" db="EMBL/GenBank/DDBJ databases">
        <title>Genome Sequencing of Type Strains.</title>
        <authorList>
            <person name="Lemaire J.F."/>
            <person name="Inderbitzin P."/>
            <person name="Collins S.B."/>
            <person name="Wespe N."/>
            <person name="Knight-Connoni V."/>
        </authorList>
    </citation>
    <scope>NUCLEOTIDE SEQUENCE [LARGE SCALE GENOMIC DNA]</scope>
    <source>
        <strain evidence="1 2">DSM 14730</strain>
    </source>
</reference>
<dbReference type="InterPro" id="IPR010982">
    <property type="entry name" value="Lambda_DNA-bd_dom_sf"/>
</dbReference>
<evidence type="ECO:0000313" key="1">
    <source>
        <dbReference type="EMBL" id="MBN3544385.1"/>
    </source>
</evidence>
<protein>
    <recommendedName>
        <fullName evidence="3">HTH cro/C1-type domain-containing protein</fullName>
    </recommendedName>
</protein>
<dbReference type="Proteomes" id="UP001319060">
    <property type="component" value="Unassembled WGS sequence"/>
</dbReference>
<evidence type="ECO:0000313" key="2">
    <source>
        <dbReference type="Proteomes" id="UP001319060"/>
    </source>
</evidence>
<dbReference type="SUPFAM" id="SSF47413">
    <property type="entry name" value="lambda repressor-like DNA-binding domains"/>
    <property type="match status" value="1"/>
</dbReference>
<comment type="caution">
    <text evidence="1">The sequence shown here is derived from an EMBL/GenBank/DDBJ whole genome shotgun (WGS) entry which is preliminary data.</text>
</comment>
<keyword evidence="2" id="KW-1185">Reference proteome</keyword>
<proteinExistence type="predicted"/>
<sequence length="162" mass="18996">MLDQNILLKLEAFIQEHLLLEIQICQSPRWMEEDIQEQSIHFELDHYINKNRKQTLQQKLFQLIDQKGLSDAEVYRKAGIDRKHFSKIRSIGYRPKKNTILALALALELSEEDTDELLGSAGFSLSNSDTNDLIFKFCLTNKIYDVYQVNEYLEYFSLKSTT</sequence>
<dbReference type="Gene3D" id="1.10.260.40">
    <property type="entry name" value="lambda repressor-like DNA-binding domains"/>
    <property type="match status" value="1"/>
</dbReference>
<accession>A0ABS2ZCB2</accession>
<dbReference type="RefSeq" id="WP_188404051.1">
    <property type="nucleotide sequence ID" value="NZ_BMCE01000003.1"/>
</dbReference>
<evidence type="ECO:0008006" key="3">
    <source>
        <dbReference type="Google" id="ProtNLM"/>
    </source>
</evidence>
<dbReference type="EMBL" id="JAFHKS010000041">
    <property type="protein sequence ID" value="MBN3544385.1"/>
    <property type="molecule type" value="Genomic_DNA"/>
</dbReference>